<feature type="repeat" description="PPR" evidence="5">
    <location>
        <begin position="639"/>
        <end position="673"/>
    </location>
</feature>
<proteinExistence type="inferred from homology"/>
<comment type="caution">
    <text evidence="7">The sequence shown here is derived from an EMBL/GenBank/DDBJ whole genome shotgun (WGS) entry which is preliminary data.</text>
</comment>
<evidence type="ECO:0000256" key="3">
    <source>
        <dbReference type="ARBA" id="ARBA00044493"/>
    </source>
</evidence>
<evidence type="ECO:0000256" key="5">
    <source>
        <dbReference type="PROSITE-ProRule" id="PRU00708"/>
    </source>
</evidence>
<organism evidence="7 8">
    <name type="scientific">Leucocoprinus leucothites</name>
    <dbReference type="NCBI Taxonomy" id="201217"/>
    <lineage>
        <taxon>Eukaryota</taxon>
        <taxon>Fungi</taxon>
        <taxon>Dikarya</taxon>
        <taxon>Basidiomycota</taxon>
        <taxon>Agaricomycotina</taxon>
        <taxon>Agaricomycetes</taxon>
        <taxon>Agaricomycetidae</taxon>
        <taxon>Agaricales</taxon>
        <taxon>Agaricineae</taxon>
        <taxon>Agaricaceae</taxon>
        <taxon>Leucocoprinus</taxon>
    </lineage>
</organism>
<accession>A0A8H5GGE4</accession>
<feature type="compositionally biased region" description="Polar residues" evidence="6">
    <location>
        <begin position="44"/>
        <end position="54"/>
    </location>
</feature>
<protein>
    <recommendedName>
        <fullName evidence="9">Pentacotripeptide-repeat region of PRORP domain-containing protein</fullName>
    </recommendedName>
</protein>
<evidence type="ECO:0000256" key="1">
    <source>
        <dbReference type="ARBA" id="ARBA00006192"/>
    </source>
</evidence>
<feature type="region of interest" description="Disordered" evidence="6">
    <location>
        <begin position="109"/>
        <end position="175"/>
    </location>
</feature>
<feature type="region of interest" description="Disordered" evidence="6">
    <location>
        <begin position="1003"/>
        <end position="1028"/>
    </location>
</feature>
<evidence type="ECO:0008006" key="9">
    <source>
        <dbReference type="Google" id="ProtNLM"/>
    </source>
</evidence>
<keyword evidence="8" id="KW-1185">Reference proteome</keyword>
<dbReference type="Pfam" id="PF13041">
    <property type="entry name" value="PPR_2"/>
    <property type="match status" value="1"/>
</dbReference>
<dbReference type="PROSITE" id="PS51375">
    <property type="entry name" value="PPR"/>
    <property type="match status" value="4"/>
</dbReference>
<dbReference type="PANTHER" id="PTHR47447">
    <property type="entry name" value="OS03G0856100 PROTEIN"/>
    <property type="match status" value="1"/>
</dbReference>
<feature type="compositionally biased region" description="Polar residues" evidence="6">
    <location>
        <begin position="158"/>
        <end position="172"/>
    </location>
</feature>
<comment type="function">
    <text evidence="3">Regulates mitochondrial small subunit maturation by controlling 15S rRNA 5'-end processing. Localizes to the 5' precursor of the 15S rRNA in a position that is subsequently occupied by mS47 in the mature yeast mtSSU. Uses structure and sequence-specific RNA recognition, binding to a single-stranded region of the precursor and specifically recognizing bases -6 to -1. The exchange of Ccm1 for mS47 is coupled to the irreversible removal of precursor rRNA that is accompanied by conformational changes of the mitoribosomal proteins uS5m and mS26. These conformational changes signal completion of 5'-end rRNA processing through protection of the mature 5'-end of the 15S rRNA and stabilization of mS47. The removal of the 5' precursor together with the dissociation of Ccm1 may be catalyzed by the 5'-3' exoribonuclease Pet127. Involved in the specific removal of group I introns in mitochondrial encoded transcripts.</text>
</comment>
<feature type="repeat" description="PPR" evidence="5">
    <location>
        <begin position="754"/>
        <end position="788"/>
    </location>
</feature>
<dbReference type="InterPro" id="IPR011990">
    <property type="entry name" value="TPR-like_helical_dom_sf"/>
</dbReference>
<evidence type="ECO:0000313" key="7">
    <source>
        <dbReference type="EMBL" id="KAF5364330.1"/>
    </source>
</evidence>
<feature type="compositionally biased region" description="Polar residues" evidence="6">
    <location>
        <begin position="1118"/>
        <end position="1127"/>
    </location>
</feature>
<feature type="repeat" description="PPR" evidence="5">
    <location>
        <begin position="604"/>
        <end position="638"/>
    </location>
</feature>
<evidence type="ECO:0000313" key="8">
    <source>
        <dbReference type="Proteomes" id="UP000559027"/>
    </source>
</evidence>
<dbReference type="Gene3D" id="1.25.40.10">
    <property type="entry name" value="Tetratricopeptide repeat domain"/>
    <property type="match status" value="3"/>
</dbReference>
<dbReference type="Pfam" id="PF13812">
    <property type="entry name" value="PPR_3"/>
    <property type="match status" value="1"/>
</dbReference>
<sequence>MVEPLVVAIRNSLFPVRSVLQGKSPATVLAGGSMHYQQQTSFFSSNLLGPSPRQTKGKEREREEPRLRRVLQCREWSCCNARNFLYCPEHGIPFMLQELLPPRERPIRRFQSPKAHIANRFSKYTSPRTRSLPNGQRRHASHAVRPTRAPSRSRGQPEASSSTRPESASTPARTLPPLSHLSKFIEGKTLADFDLEEAWKAFNIVLQTEIADGGVIPARRGEELLVFIQRFCDKVELFYQEDDSFHKLKLHRERLRTMIDWLRKNYRANSEYRVVFVQHLNARTLAMFGQFESATEILESLRAMQREPQTLILKTYTSIISSIFYFRDSLHVVDFLTQHFFFEYFHPPYCHHYRDEGATALTLLHPRLLYILASLQDPVSLFRAKVDKPLPDRYRVYQLLILAYCHYKLPQLALRVYESFPASPKRKKDMDGQLKLRIVRALVRGGYFDDAYRLYSTVPEDTPEHRNTGIHLFALQGDHNAIEKQFRAKSRSKHRRAMLLSSLAVRGRTWELRNLFEELYPRGDNGEYTHAVPSAMDYAIAIYAHARRSNPEGIQFWVDRMAKDGIKPNLYAYSSIIQSYLQTGDLSAVAGVLDQMRGAGLAPNVVVYTNIITALTRNHKPSTAEGIFKRALSEEVIPDQAMVGALMNCYVEAGQWNDVVRLFKSLEENKRSPLRLTIEMYNIALKGYVLMGAPFRVIATLFERLDADENVAPTPITFALLLQSACDSGNMGAAMDIFQEMDRRAKQHSESLMNPFTFTILMAGFLRKGDKDKAMEIYRDMSERGIQPTSITFNTVLSYYSNEKAHESLQVAYEFMTRIAKRREDAPIIAEDNLTLSPIHLVYEPLLRGYSSKGNVEGFEKLLQEMLDAGGKVTVTVLTYLLNLYRQKDRLDSATKVWSHLLDLGTETMNAAKFPREGKDSIESRTDILCVPLTIYLDMLSSAGEHEEVLETWQDYQRRGFSFNFFNWNRLGEYLVCAGEYERAFEVLDRIILPYIRIMRNETRESSNASQDSTVDPEAGKSEEEEVWRSPFDVLNKTSLSFLQSIIIPARPLSSLIRSKVVGRRSLRNLDDDIVSALSHRRPPNSPSTVPPTQPSDVSSPSPSSSEQAPVTPLHPTSEPQTSQPLDFNSIPDFVRPLWALGHKPEGNAPQIHYSLSHHLLIGIQRLRAGQPPVASSSPAQASHQDLYHVDYSREQQERVREMLGRIHVKYPDAVASVLEFEEKEKMRLGDSYNKLYTWA</sequence>
<dbReference type="Pfam" id="PF01535">
    <property type="entry name" value="PPR"/>
    <property type="match status" value="3"/>
</dbReference>
<dbReference type="EMBL" id="JAACJO010000001">
    <property type="protein sequence ID" value="KAF5364330.1"/>
    <property type="molecule type" value="Genomic_DNA"/>
</dbReference>
<comment type="similarity">
    <text evidence="1">Belongs to the CCM1 family.</text>
</comment>
<feature type="region of interest" description="Disordered" evidence="6">
    <location>
        <begin position="1076"/>
        <end position="1127"/>
    </location>
</feature>
<feature type="compositionally biased region" description="Polar residues" evidence="6">
    <location>
        <begin position="122"/>
        <end position="134"/>
    </location>
</feature>
<keyword evidence="2" id="KW-0677">Repeat</keyword>
<dbReference type="AlphaFoldDB" id="A0A8H5GGE4"/>
<dbReference type="OrthoDB" id="185373at2759"/>
<dbReference type="InterPro" id="IPR002885">
    <property type="entry name" value="PPR_rpt"/>
</dbReference>
<dbReference type="PANTHER" id="PTHR47447:SF17">
    <property type="entry name" value="OS12G0638900 PROTEIN"/>
    <property type="match status" value="1"/>
</dbReference>
<feature type="region of interest" description="Disordered" evidence="6">
    <location>
        <begin position="44"/>
        <end position="64"/>
    </location>
</feature>
<evidence type="ECO:0000256" key="6">
    <source>
        <dbReference type="SAM" id="MobiDB-lite"/>
    </source>
</evidence>
<evidence type="ECO:0000256" key="2">
    <source>
        <dbReference type="ARBA" id="ARBA00022737"/>
    </source>
</evidence>
<dbReference type="Proteomes" id="UP000559027">
    <property type="component" value="Unassembled WGS sequence"/>
</dbReference>
<feature type="compositionally biased region" description="Pro residues" evidence="6">
    <location>
        <begin position="1084"/>
        <end position="1094"/>
    </location>
</feature>
<feature type="repeat" description="PPR" evidence="5">
    <location>
        <begin position="569"/>
        <end position="603"/>
    </location>
</feature>
<evidence type="ECO:0000256" key="4">
    <source>
        <dbReference type="ARBA" id="ARBA00044511"/>
    </source>
</evidence>
<reference evidence="7 8" key="1">
    <citation type="journal article" date="2020" name="ISME J.">
        <title>Uncovering the hidden diversity of litter-decomposition mechanisms in mushroom-forming fungi.</title>
        <authorList>
            <person name="Floudas D."/>
            <person name="Bentzer J."/>
            <person name="Ahren D."/>
            <person name="Johansson T."/>
            <person name="Persson P."/>
            <person name="Tunlid A."/>
        </authorList>
    </citation>
    <scope>NUCLEOTIDE SEQUENCE [LARGE SCALE GENOMIC DNA]</scope>
    <source>
        <strain evidence="7 8">CBS 146.42</strain>
    </source>
</reference>
<gene>
    <name evidence="7" type="ORF">D9756_000181</name>
</gene>
<comment type="subunit">
    <text evidence="4">Binds to mitochondrial small subunit 15S rRNA.</text>
</comment>
<name>A0A8H5GGE4_9AGAR</name>
<feature type="compositionally biased region" description="Low complexity" evidence="6">
    <location>
        <begin position="1095"/>
        <end position="1106"/>
    </location>
</feature>
<dbReference type="NCBIfam" id="TIGR00756">
    <property type="entry name" value="PPR"/>
    <property type="match status" value="3"/>
</dbReference>